<dbReference type="GO" id="GO:0005829">
    <property type="term" value="C:cytosol"/>
    <property type="evidence" value="ECO:0007669"/>
    <property type="project" value="TreeGrafter"/>
</dbReference>
<evidence type="ECO:0000313" key="13">
    <source>
        <dbReference type="Proteomes" id="UP000232638"/>
    </source>
</evidence>
<dbReference type="GO" id="GO:0000287">
    <property type="term" value="F:magnesium ion binding"/>
    <property type="evidence" value="ECO:0007669"/>
    <property type="project" value="UniProtKB-UniRule"/>
</dbReference>
<dbReference type="InterPro" id="IPR023000">
    <property type="entry name" value="Shikimate_kinase_CS"/>
</dbReference>
<sequence length="174" mass="19590">MIRAQNIFLVGPMGAGKSTVGRQLAESLSFTFKDSDHEIQRRTGVDIATIFEFEGEAGFRARERQVIEDLVAEERIVLATGGGVVLDAENRQNLASRGVVVYLHCTPEQQFSRTSRDRGRPLLQTDDPLQSLRDLMEERDPLYRQVADLVVSTEKRGTASVVKEIRRRLESEES</sequence>
<keyword evidence="11" id="KW-0479">Metal-binding</keyword>
<evidence type="ECO:0000313" key="12">
    <source>
        <dbReference type="EMBL" id="AUB80071.1"/>
    </source>
</evidence>
<organism evidence="12 13">
    <name type="scientific">Candidatus Thiodictyon syntrophicum</name>
    <dbReference type="NCBI Taxonomy" id="1166950"/>
    <lineage>
        <taxon>Bacteria</taxon>
        <taxon>Pseudomonadati</taxon>
        <taxon>Pseudomonadota</taxon>
        <taxon>Gammaproteobacteria</taxon>
        <taxon>Chromatiales</taxon>
        <taxon>Chromatiaceae</taxon>
        <taxon>Thiodictyon</taxon>
    </lineage>
</organism>
<dbReference type="GO" id="GO:0009423">
    <property type="term" value="P:chorismate biosynthetic process"/>
    <property type="evidence" value="ECO:0007669"/>
    <property type="project" value="UniProtKB-UniRule"/>
</dbReference>
<evidence type="ECO:0000256" key="7">
    <source>
        <dbReference type="ARBA" id="ARBA00022777"/>
    </source>
</evidence>
<dbReference type="SUPFAM" id="SSF52540">
    <property type="entry name" value="P-loop containing nucleoside triphosphate hydrolases"/>
    <property type="match status" value="1"/>
</dbReference>
<feature type="binding site" evidence="11">
    <location>
        <position position="60"/>
    </location>
    <ligand>
        <name>substrate</name>
    </ligand>
</feature>
<evidence type="ECO:0000256" key="1">
    <source>
        <dbReference type="ARBA" id="ARBA00004842"/>
    </source>
</evidence>
<dbReference type="NCBIfam" id="NF003456">
    <property type="entry name" value="PRK05057.1"/>
    <property type="match status" value="1"/>
</dbReference>
<dbReference type="OrthoDB" id="9800332at2"/>
<accession>A0A2K8U4V0</accession>
<keyword evidence="7 11" id="KW-0418">Kinase</keyword>
<name>A0A2K8U4V0_9GAMM</name>
<gene>
    <name evidence="11" type="primary">aroK</name>
    <name evidence="12" type="ORF">THSYN_03215</name>
</gene>
<comment type="function">
    <text evidence="11">Catalyzes the specific phosphorylation of the 3-hydroxyl group of shikimic acid using ATP as a cosubstrate.</text>
</comment>
<comment type="subunit">
    <text evidence="11">Monomer.</text>
</comment>
<dbReference type="InterPro" id="IPR000623">
    <property type="entry name" value="Shikimate_kinase/TSH1"/>
</dbReference>
<comment type="similarity">
    <text evidence="2 11">Belongs to the shikimate kinase family.</text>
</comment>
<dbReference type="GO" id="GO:0008652">
    <property type="term" value="P:amino acid biosynthetic process"/>
    <property type="evidence" value="ECO:0007669"/>
    <property type="project" value="UniProtKB-KW"/>
</dbReference>
<reference evidence="12 13" key="1">
    <citation type="submission" date="2017-03" db="EMBL/GenBank/DDBJ databases">
        <title>Complete genome sequence of Candidatus 'Thiodictyon syntrophicum' sp. nov. strain Cad16T, a photolithoautotroph purple sulfur bacterium isolated from an alpine meromictic lake.</title>
        <authorList>
            <person name="Luedin S.M."/>
            <person name="Pothier J.F."/>
            <person name="Danza F."/>
            <person name="Storelli N."/>
            <person name="Wittwer M."/>
            <person name="Tonolla M."/>
        </authorList>
    </citation>
    <scope>NUCLEOTIDE SEQUENCE [LARGE SCALE GENOMIC DNA]</scope>
    <source>
        <strain evidence="12 13">Cad16T</strain>
    </source>
</reference>
<dbReference type="GO" id="GO:0009073">
    <property type="term" value="P:aromatic amino acid family biosynthetic process"/>
    <property type="evidence" value="ECO:0007669"/>
    <property type="project" value="UniProtKB-KW"/>
</dbReference>
<dbReference type="Gene3D" id="3.40.50.300">
    <property type="entry name" value="P-loop containing nucleotide triphosphate hydrolases"/>
    <property type="match status" value="1"/>
</dbReference>
<evidence type="ECO:0000256" key="8">
    <source>
        <dbReference type="ARBA" id="ARBA00022840"/>
    </source>
</evidence>
<comment type="subcellular location">
    <subcellularLocation>
        <location evidence="11">Cytoplasm</location>
    </subcellularLocation>
</comment>
<feature type="binding site" evidence="11">
    <location>
        <position position="156"/>
    </location>
    <ligand>
        <name>ATP</name>
        <dbReference type="ChEBI" id="CHEBI:30616"/>
    </ligand>
</feature>
<dbReference type="UniPathway" id="UPA00053">
    <property type="reaction ID" value="UER00088"/>
</dbReference>
<feature type="binding site" evidence="11">
    <location>
        <position position="36"/>
    </location>
    <ligand>
        <name>substrate</name>
    </ligand>
</feature>
<keyword evidence="4 11" id="KW-0028">Amino-acid biosynthesis</keyword>
<keyword evidence="8 11" id="KW-0067">ATP-binding</keyword>
<dbReference type="KEGG" id="tsy:THSYN_03215"/>
<feature type="binding site" evidence="11">
    <location>
        <position position="18"/>
    </location>
    <ligand>
        <name>Mg(2+)</name>
        <dbReference type="ChEBI" id="CHEBI:18420"/>
    </ligand>
</feature>
<comment type="pathway">
    <text evidence="1 11">Metabolic intermediate biosynthesis; chorismate biosynthesis; chorismate from D-erythrose 4-phosphate and phosphoenolpyruvate: step 5/7.</text>
</comment>
<dbReference type="HAMAP" id="MF_00109">
    <property type="entry name" value="Shikimate_kinase"/>
    <property type="match status" value="1"/>
</dbReference>
<dbReference type="GO" id="GO:0005524">
    <property type="term" value="F:ATP binding"/>
    <property type="evidence" value="ECO:0007669"/>
    <property type="project" value="UniProtKB-UniRule"/>
</dbReference>
<evidence type="ECO:0000256" key="2">
    <source>
        <dbReference type="ARBA" id="ARBA00006997"/>
    </source>
</evidence>
<dbReference type="PANTHER" id="PTHR21087">
    <property type="entry name" value="SHIKIMATE KINASE"/>
    <property type="match status" value="1"/>
</dbReference>
<dbReference type="RefSeq" id="WP_100917879.1">
    <property type="nucleotide sequence ID" value="NZ_CP020370.1"/>
</dbReference>
<evidence type="ECO:0000256" key="11">
    <source>
        <dbReference type="HAMAP-Rule" id="MF_00109"/>
    </source>
</evidence>
<dbReference type="InterPro" id="IPR031322">
    <property type="entry name" value="Shikimate/glucono_kinase"/>
</dbReference>
<dbReference type="CDD" id="cd00464">
    <property type="entry name" value="SK"/>
    <property type="match status" value="1"/>
</dbReference>
<proteinExistence type="inferred from homology"/>
<keyword evidence="5 11" id="KW-0808">Transferase</keyword>
<comment type="catalytic activity">
    <reaction evidence="10 11">
        <text>shikimate + ATP = 3-phosphoshikimate + ADP + H(+)</text>
        <dbReference type="Rhea" id="RHEA:13121"/>
        <dbReference type="ChEBI" id="CHEBI:15378"/>
        <dbReference type="ChEBI" id="CHEBI:30616"/>
        <dbReference type="ChEBI" id="CHEBI:36208"/>
        <dbReference type="ChEBI" id="CHEBI:145989"/>
        <dbReference type="ChEBI" id="CHEBI:456216"/>
        <dbReference type="EC" id="2.7.1.71"/>
    </reaction>
</comment>
<evidence type="ECO:0000256" key="10">
    <source>
        <dbReference type="ARBA" id="ARBA00048567"/>
    </source>
</evidence>
<dbReference type="Pfam" id="PF01202">
    <property type="entry name" value="SKI"/>
    <property type="match status" value="1"/>
</dbReference>
<keyword evidence="11" id="KW-0460">Magnesium</keyword>
<evidence type="ECO:0000256" key="4">
    <source>
        <dbReference type="ARBA" id="ARBA00022605"/>
    </source>
</evidence>
<evidence type="ECO:0000256" key="3">
    <source>
        <dbReference type="ARBA" id="ARBA00012154"/>
    </source>
</evidence>
<dbReference type="Proteomes" id="UP000232638">
    <property type="component" value="Chromosome"/>
</dbReference>
<evidence type="ECO:0000256" key="5">
    <source>
        <dbReference type="ARBA" id="ARBA00022679"/>
    </source>
</evidence>
<keyword evidence="9 11" id="KW-0057">Aromatic amino acid biosynthesis</keyword>
<evidence type="ECO:0000256" key="9">
    <source>
        <dbReference type="ARBA" id="ARBA00023141"/>
    </source>
</evidence>
<feature type="binding site" evidence="11">
    <location>
        <begin position="14"/>
        <end position="19"/>
    </location>
    <ligand>
        <name>ATP</name>
        <dbReference type="ChEBI" id="CHEBI:30616"/>
    </ligand>
</feature>
<dbReference type="AlphaFoldDB" id="A0A2K8U4V0"/>
<feature type="binding site" evidence="11">
    <location>
        <position position="139"/>
    </location>
    <ligand>
        <name>substrate</name>
    </ligand>
</feature>
<comment type="cofactor">
    <cofactor evidence="11">
        <name>Mg(2+)</name>
        <dbReference type="ChEBI" id="CHEBI:18420"/>
    </cofactor>
    <text evidence="11">Binds 1 Mg(2+) ion per subunit.</text>
</comment>
<feature type="binding site" evidence="11">
    <location>
        <position position="82"/>
    </location>
    <ligand>
        <name>substrate</name>
    </ligand>
</feature>
<dbReference type="PROSITE" id="PS01128">
    <property type="entry name" value="SHIKIMATE_KINASE"/>
    <property type="match status" value="1"/>
</dbReference>
<keyword evidence="13" id="KW-1185">Reference proteome</keyword>
<keyword evidence="6 11" id="KW-0547">Nucleotide-binding</keyword>
<dbReference type="PANTHER" id="PTHR21087:SF16">
    <property type="entry name" value="SHIKIMATE KINASE 1, CHLOROPLASTIC"/>
    <property type="match status" value="1"/>
</dbReference>
<keyword evidence="11" id="KW-0963">Cytoplasm</keyword>
<dbReference type="PRINTS" id="PR01100">
    <property type="entry name" value="SHIKIMTKNASE"/>
</dbReference>
<dbReference type="EC" id="2.7.1.71" evidence="3 11"/>
<evidence type="ECO:0000256" key="6">
    <source>
        <dbReference type="ARBA" id="ARBA00022741"/>
    </source>
</evidence>
<dbReference type="EMBL" id="CP020370">
    <property type="protein sequence ID" value="AUB80071.1"/>
    <property type="molecule type" value="Genomic_DNA"/>
</dbReference>
<feature type="binding site" evidence="11">
    <location>
        <position position="120"/>
    </location>
    <ligand>
        <name>ATP</name>
        <dbReference type="ChEBI" id="CHEBI:30616"/>
    </ligand>
</feature>
<dbReference type="InterPro" id="IPR027417">
    <property type="entry name" value="P-loop_NTPase"/>
</dbReference>
<protein>
    <recommendedName>
        <fullName evidence="3 11">Shikimate kinase</fullName>
        <shortName evidence="11">SK</shortName>
        <ecNumber evidence="3 11">2.7.1.71</ecNumber>
    </recommendedName>
</protein>
<dbReference type="GO" id="GO:0004765">
    <property type="term" value="F:shikimate kinase activity"/>
    <property type="evidence" value="ECO:0007669"/>
    <property type="project" value="UniProtKB-UniRule"/>
</dbReference>